<protein>
    <submittedName>
        <fullName evidence="3">Lariat debranching enzyme</fullName>
    </submittedName>
</protein>
<dbReference type="Pfam" id="PF05011">
    <property type="entry name" value="DBR1"/>
    <property type="match status" value="1"/>
</dbReference>
<feature type="domain" description="Lariat debranching enzyme C-terminal" evidence="2">
    <location>
        <begin position="362"/>
        <end position="502"/>
    </location>
</feature>
<reference evidence="3" key="1">
    <citation type="submission" date="2020-05" db="EMBL/GenBank/DDBJ databases">
        <title>Phylogenomic resolution of chytrid fungi.</title>
        <authorList>
            <person name="Stajich J.E."/>
            <person name="Amses K."/>
            <person name="Simmons R."/>
            <person name="Seto K."/>
            <person name="Myers J."/>
            <person name="Bonds A."/>
            <person name="Quandt C.A."/>
            <person name="Barry K."/>
            <person name="Liu P."/>
            <person name="Grigoriev I."/>
            <person name="Longcore J.E."/>
            <person name="James T.Y."/>
        </authorList>
    </citation>
    <scope>NUCLEOTIDE SEQUENCE</scope>
    <source>
        <strain evidence="3">JEL0318</strain>
    </source>
</reference>
<dbReference type="Pfam" id="PF00149">
    <property type="entry name" value="Metallophos"/>
    <property type="match status" value="1"/>
</dbReference>
<accession>A0AAD5SDN3</accession>
<dbReference type="AlphaFoldDB" id="A0AAD5SDN3"/>
<dbReference type="EMBL" id="JADGJD010000485">
    <property type="protein sequence ID" value="KAJ3050680.1"/>
    <property type="molecule type" value="Genomic_DNA"/>
</dbReference>
<dbReference type="InterPro" id="IPR004843">
    <property type="entry name" value="Calcineurin-like_PHP"/>
</dbReference>
<dbReference type="InterPro" id="IPR007708">
    <property type="entry name" value="DBR1_C"/>
</dbReference>
<feature type="region of interest" description="Disordered" evidence="1">
    <location>
        <begin position="204"/>
        <end position="355"/>
    </location>
</feature>
<dbReference type="PANTHER" id="PTHR12849">
    <property type="entry name" value="RNA LARIAT DEBRANCHING ENZYME"/>
    <property type="match status" value="1"/>
</dbReference>
<proteinExistence type="predicted"/>
<comment type="caution">
    <text evidence="3">The sequence shown here is derived from an EMBL/GenBank/DDBJ whole genome shotgun (WGS) entry which is preliminary data.</text>
</comment>
<sequence>MAVPEHYRNMGAFHKYYRGEKVAPVPTVFIGGNHEASQYLWELFHGGYVAPNIYFLGFAGVINVGGLRIGGYSGIYKGGDYRKGYFEKQPYSPSDCRSIYHLRQYNTFRLAQIKEPIDIMLSHDWPRGIYFHGNTRRLIQMKPFLLGEINTNSLGSPPAEELLKLLKPSMWFSAHLHVKFAALYNHNAKAQDFVPDALTAMTNPDEIDIDDDDMDDLEHDHDDDDVKAEGVKKEEEEEEDVKESAADLEHKNGSQSEQGADVPEAGADVPPASEKEEVKVKYEPSEPRQPTPALSDATIEPAAAPEGDDETADAKEEDQKGAVPIEEDQASRRRSVAGSETGGKGLVHKGFTPPNMKLPVITKPEGHAAHTRFLALDKCLPNKDFLQIIDLPDAHGPLDFYYDEEWLAIVRAMWPYFSQTEKQTMPQAEAQFRTEVEKHRTWLKENVVTSPDALRIPNGFVVTAEMHARKRVWTKNDFANYPNYRNPQTQYLADLLQVENNINPHGKLPDATNGTKRLSVDEGSVVNANGKRERSEEADVQEEDLHAGVPHLGEVHQVGFFIDKGDGQEEDITDEGAGNED</sequence>
<organism evidence="3 4">
    <name type="scientific">Rhizophlyctis rosea</name>
    <dbReference type="NCBI Taxonomy" id="64517"/>
    <lineage>
        <taxon>Eukaryota</taxon>
        <taxon>Fungi</taxon>
        <taxon>Fungi incertae sedis</taxon>
        <taxon>Chytridiomycota</taxon>
        <taxon>Chytridiomycota incertae sedis</taxon>
        <taxon>Chytridiomycetes</taxon>
        <taxon>Rhizophlyctidales</taxon>
        <taxon>Rhizophlyctidaceae</taxon>
        <taxon>Rhizophlyctis</taxon>
    </lineage>
</organism>
<keyword evidence="4" id="KW-1185">Reference proteome</keyword>
<dbReference type="SMART" id="SM01124">
    <property type="entry name" value="DBR1"/>
    <property type="match status" value="1"/>
</dbReference>
<dbReference type="InterPro" id="IPR029052">
    <property type="entry name" value="Metallo-depent_PP-like"/>
</dbReference>
<dbReference type="GO" id="GO:0008419">
    <property type="term" value="F:RNA lariat debranching enzyme activity"/>
    <property type="evidence" value="ECO:0007669"/>
    <property type="project" value="TreeGrafter"/>
</dbReference>
<feature type="compositionally biased region" description="Basic and acidic residues" evidence="1">
    <location>
        <begin position="242"/>
        <end position="252"/>
    </location>
</feature>
<feature type="non-terminal residue" evidence="3">
    <location>
        <position position="581"/>
    </location>
</feature>
<feature type="compositionally biased region" description="Acidic residues" evidence="1">
    <location>
        <begin position="205"/>
        <end position="226"/>
    </location>
</feature>
<evidence type="ECO:0000313" key="4">
    <source>
        <dbReference type="Proteomes" id="UP001212841"/>
    </source>
</evidence>
<evidence type="ECO:0000256" key="1">
    <source>
        <dbReference type="SAM" id="MobiDB-lite"/>
    </source>
</evidence>
<name>A0AAD5SDN3_9FUNG</name>
<evidence type="ECO:0000259" key="2">
    <source>
        <dbReference type="SMART" id="SM01124"/>
    </source>
</evidence>
<gene>
    <name evidence="3" type="primary">DBR1</name>
    <name evidence="3" type="ORF">HK097_008333</name>
</gene>
<dbReference type="PANTHER" id="PTHR12849:SF0">
    <property type="entry name" value="LARIAT DEBRANCHING ENZYME"/>
    <property type="match status" value="1"/>
</dbReference>
<dbReference type="Proteomes" id="UP001212841">
    <property type="component" value="Unassembled WGS sequence"/>
</dbReference>
<evidence type="ECO:0000313" key="3">
    <source>
        <dbReference type="EMBL" id="KAJ3050680.1"/>
    </source>
</evidence>
<feature type="compositionally biased region" description="Basic and acidic residues" evidence="1">
    <location>
        <begin position="273"/>
        <end position="286"/>
    </location>
</feature>
<dbReference type="GO" id="GO:0000398">
    <property type="term" value="P:mRNA splicing, via spliceosome"/>
    <property type="evidence" value="ECO:0007669"/>
    <property type="project" value="TreeGrafter"/>
</dbReference>
<dbReference type="SUPFAM" id="SSF56300">
    <property type="entry name" value="Metallo-dependent phosphatases"/>
    <property type="match status" value="1"/>
</dbReference>
<dbReference type="GO" id="GO:0005634">
    <property type="term" value="C:nucleus"/>
    <property type="evidence" value="ECO:0007669"/>
    <property type="project" value="TreeGrafter"/>
</dbReference>